<dbReference type="InterPro" id="IPR013328">
    <property type="entry name" value="6PGD_dom2"/>
</dbReference>
<dbReference type="PIRSF" id="PIRSF000105">
    <property type="entry name" value="HCDH"/>
    <property type="match status" value="1"/>
</dbReference>
<dbReference type="EC" id="1.1.1.157" evidence="5"/>
<reference evidence="5 6" key="1">
    <citation type="submission" date="2017-09" db="EMBL/GenBank/DDBJ databases">
        <title>Depth-based differentiation of microbial function through sediment-hosted aquifers and enrichment of novel symbionts in the deep terrestrial subsurface.</title>
        <authorList>
            <person name="Probst A.J."/>
            <person name="Ladd B."/>
            <person name="Jarett J.K."/>
            <person name="Geller-Mcgrath D.E."/>
            <person name="Sieber C.M."/>
            <person name="Emerson J.B."/>
            <person name="Anantharaman K."/>
            <person name="Thomas B.C."/>
            <person name="Malmstrom R."/>
            <person name="Stieglmeier M."/>
            <person name="Klingl A."/>
            <person name="Woyke T."/>
            <person name="Ryan C.M."/>
            <person name="Banfield J.F."/>
        </authorList>
    </citation>
    <scope>NUCLEOTIDE SEQUENCE [LARGE SCALE GENOMIC DNA]</scope>
    <source>
        <strain evidence="5">CG17_big_fil_post_rev_8_21_14_2_50_48_46</strain>
    </source>
</reference>
<evidence type="ECO:0000259" key="4">
    <source>
        <dbReference type="Pfam" id="PF02737"/>
    </source>
</evidence>
<dbReference type="SUPFAM" id="SSF51735">
    <property type="entry name" value="NAD(P)-binding Rossmann-fold domains"/>
    <property type="match status" value="1"/>
</dbReference>
<dbReference type="GO" id="GO:0070403">
    <property type="term" value="F:NAD+ binding"/>
    <property type="evidence" value="ECO:0007669"/>
    <property type="project" value="InterPro"/>
</dbReference>
<dbReference type="Gene3D" id="3.40.50.720">
    <property type="entry name" value="NAD(P)-binding Rossmann-like Domain"/>
    <property type="match status" value="1"/>
</dbReference>
<evidence type="ECO:0000256" key="1">
    <source>
        <dbReference type="ARBA" id="ARBA00023002"/>
    </source>
</evidence>
<dbReference type="AlphaFoldDB" id="A0A2M7G893"/>
<gene>
    <name evidence="5" type="ORF">COW36_05930</name>
</gene>
<dbReference type="Pfam" id="PF00725">
    <property type="entry name" value="3HCDH"/>
    <property type="match status" value="1"/>
</dbReference>
<feature type="domain" description="3-hydroxyacyl-CoA dehydrogenase C-terminal" evidence="3">
    <location>
        <begin position="187"/>
        <end position="283"/>
    </location>
</feature>
<dbReference type="Proteomes" id="UP000231019">
    <property type="component" value="Unassembled WGS sequence"/>
</dbReference>
<feature type="site" description="Important for catalytic activity" evidence="2">
    <location>
        <position position="141"/>
    </location>
</feature>
<dbReference type="InterPro" id="IPR006108">
    <property type="entry name" value="3HC_DH_C"/>
</dbReference>
<evidence type="ECO:0000313" key="6">
    <source>
        <dbReference type="Proteomes" id="UP000231019"/>
    </source>
</evidence>
<proteinExistence type="predicted"/>
<keyword evidence="1 5" id="KW-0560">Oxidoreductase</keyword>
<evidence type="ECO:0000313" key="5">
    <source>
        <dbReference type="EMBL" id="PIW18305.1"/>
    </source>
</evidence>
<organism evidence="5 6">
    <name type="scientific">bacterium (Candidatus Blackallbacteria) CG17_big_fil_post_rev_8_21_14_2_50_48_46</name>
    <dbReference type="NCBI Taxonomy" id="2014261"/>
    <lineage>
        <taxon>Bacteria</taxon>
        <taxon>Candidatus Blackallbacteria</taxon>
    </lineage>
</organism>
<dbReference type="EMBL" id="PFFQ01000013">
    <property type="protein sequence ID" value="PIW18305.1"/>
    <property type="molecule type" value="Genomic_DNA"/>
</dbReference>
<dbReference type="GO" id="GO:0008691">
    <property type="term" value="F:3-hydroxybutyryl-CoA dehydrogenase activity"/>
    <property type="evidence" value="ECO:0007669"/>
    <property type="project" value="UniProtKB-EC"/>
</dbReference>
<dbReference type="PANTHER" id="PTHR48075:SF5">
    <property type="entry name" value="3-HYDROXYBUTYRYL-COA DEHYDROGENASE"/>
    <property type="match status" value="1"/>
</dbReference>
<dbReference type="InterPro" id="IPR006176">
    <property type="entry name" value="3-OHacyl-CoA_DH_NAD-bd"/>
</dbReference>
<dbReference type="Gene3D" id="1.10.1040.10">
    <property type="entry name" value="N-(1-d-carboxylethyl)-l-norvaline Dehydrogenase, domain 2"/>
    <property type="match status" value="1"/>
</dbReference>
<name>A0A2M7G893_9BACT</name>
<accession>A0A2M7G893</accession>
<feature type="domain" description="3-hydroxyacyl-CoA dehydrogenase NAD binding" evidence="4">
    <location>
        <begin position="5"/>
        <end position="184"/>
    </location>
</feature>
<dbReference type="InterPro" id="IPR008927">
    <property type="entry name" value="6-PGluconate_DH-like_C_sf"/>
</dbReference>
<comment type="caution">
    <text evidence="5">The sequence shown here is derived from an EMBL/GenBank/DDBJ whole genome shotgun (WGS) entry which is preliminary data.</text>
</comment>
<dbReference type="SUPFAM" id="SSF48179">
    <property type="entry name" value="6-phosphogluconate dehydrogenase C-terminal domain-like"/>
    <property type="match status" value="1"/>
</dbReference>
<evidence type="ECO:0000259" key="3">
    <source>
        <dbReference type="Pfam" id="PF00725"/>
    </source>
</evidence>
<dbReference type="GO" id="GO:0006635">
    <property type="term" value="P:fatty acid beta-oxidation"/>
    <property type="evidence" value="ECO:0007669"/>
    <property type="project" value="TreeGrafter"/>
</dbReference>
<dbReference type="InterPro" id="IPR036291">
    <property type="entry name" value="NAD(P)-bd_dom_sf"/>
</dbReference>
<dbReference type="Pfam" id="PF02737">
    <property type="entry name" value="3HCDH_N"/>
    <property type="match status" value="1"/>
</dbReference>
<evidence type="ECO:0000256" key="2">
    <source>
        <dbReference type="PIRSR" id="PIRSR000105-1"/>
    </source>
</evidence>
<protein>
    <submittedName>
        <fullName evidence="5">3-hydroxybutyryl-CoA dehydrogenase</fullName>
        <ecNumber evidence="5">1.1.1.157</ecNumber>
    </submittedName>
</protein>
<dbReference type="FunFam" id="3.40.50.720:FF:000009">
    <property type="entry name" value="Fatty oxidation complex, alpha subunit"/>
    <property type="match status" value="1"/>
</dbReference>
<sequence length="284" mass="30446">MQISKVFVAGSGLMGGGIAHAVSAVAGLPVTVYDISDEVLAKSRASHEKLLQKMAEKGKLEADQIANILERVSYTTSLQAASEAQLVIEAIPEKLELKKALFAQLESICPAETLFASNTSSLPITSLASATQRGDRFIGMHFFSPVHLMKLLELIRGLETSEETFQTLKAFGEKLGKQVIVANDFPGFITTRLGMVLLNEAMYALMEGVGSPEDIDAGMKLGFNHPMGPLALADAVGLDVCLNAMNTLQEGFGNPKYAPCPLLKRLVQAGHLGKKTGRGFYTYA</sequence>
<dbReference type="PANTHER" id="PTHR48075">
    <property type="entry name" value="3-HYDROXYACYL-COA DEHYDROGENASE FAMILY PROTEIN"/>
    <property type="match status" value="1"/>
</dbReference>
<dbReference type="InterPro" id="IPR022694">
    <property type="entry name" value="3-OHacyl-CoA_DH"/>
</dbReference>